<keyword evidence="1" id="KW-0694">RNA-binding</keyword>
<dbReference type="SUPFAM" id="SSF55174">
    <property type="entry name" value="Alpha-L RNA-binding motif"/>
    <property type="match status" value="1"/>
</dbReference>
<dbReference type="PROSITE" id="PS50889">
    <property type="entry name" value="S4"/>
    <property type="match status" value="1"/>
</dbReference>
<dbReference type="InterPro" id="IPR014330">
    <property type="entry name" value="RNA-bd_S4-rel_YaaA"/>
</dbReference>
<dbReference type="InterPro" id="IPR036986">
    <property type="entry name" value="S4_RNA-bd_sf"/>
</dbReference>
<dbReference type="EMBL" id="CP159510">
    <property type="protein sequence ID" value="XCJ17644.1"/>
    <property type="molecule type" value="Genomic_DNA"/>
</dbReference>
<protein>
    <submittedName>
        <fullName evidence="2">S4 domain-containing protein YaaA</fullName>
    </submittedName>
</protein>
<name>A0AAU8IHC3_9BACL</name>
<reference evidence="2" key="1">
    <citation type="submission" date="2024-06" db="EMBL/GenBank/DDBJ databases">
        <authorList>
            <person name="Fan A."/>
            <person name="Zhang F.Y."/>
            <person name="Zhang L."/>
        </authorList>
    </citation>
    <scope>NUCLEOTIDE SEQUENCE</scope>
    <source>
        <strain evidence="2">Y61</strain>
    </source>
</reference>
<dbReference type="Gene3D" id="3.10.290.10">
    <property type="entry name" value="RNA-binding S4 domain"/>
    <property type="match status" value="1"/>
</dbReference>
<evidence type="ECO:0000256" key="1">
    <source>
        <dbReference type="PROSITE-ProRule" id="PRU00182"/>
    </source>
</evidence>
<sequence length="73" mass="8199">MKTVRLKVNEAFITLGQLLKLEGIIQTGGEAKYFLSSTEVYVNGDHEMRRGKKLRDGDLIRVPGMGEFVISRS</sequence>
<dbReference type="RefSeq" id="WP_129928587.1">
    <property type="nucleotide sequence ID" value="NZ_CP159510.1"/>
</dbReference>
<evidence type="ECO:0000313" key="2">
    <source>
        <dbReference type="EMBL" id="XCJ17644.1"/>
    </source>
</evidence>
<gene>
    <name evidence="2" type="primary">yaaA</name>
    <name evidence="2" type="ORF">ABNN70_03895</name>
</gene>
<dbReference type="NCBIfam" id="TIGR02988">
    <property type="entry name" value="YaaA_near_RecF"/>
    <property type="match status" value="1"/>
</dbReference>
<dbReference type="GO" id="GO:0003723">
    <property type="term" value="F:RNA binding"/>
    <property type="evidence" value="ECO:0007669"/>
    <property type="project" value="UniProtKB-KW"/>
</dbReference>
<proteinExistence type="predicted"/>
<accession>A0AAU8IHC3</accession>
<organism evidence="2">
    <name type="scientific">Sporolactobacillus sp. Y61</name>
    <dbReference type="NCBI Taxonomy" id="3160863"/>
    <lineage>
        <taxon>Bacteria</taxon>
        <taxon>Bacillati</taxon>
        <taxon>Bacillota</taxon>
        <taxon>Bacilli</taxon>
        <taxon>Bacillales</taxon>
        <taxon>Sporolactobacillaceae</taxon>
        <taxon>Sporolactobacillus</taxon>
    </lineage>
</organism>
<dbReference type="Pfam" id="PF13275">
    <property type="entry name" value="S4_2"/>
    <property type="match status" value="1"/>
</dbReference>
<dbReference type="AlphaFoldDB" id="A0AAU8IHC3"/>